<proteinExistence type="predicted"/>
<evidence type="ECO:0000313" key="1">
    <source>
        <dbReference type="EMBL" id="OEV10925.1"/>
    </source>
</evidence>
<sequence>MGTRGEHEGAVEELLTLAGAAARAAAPDELLAILLRGRELYFAGLAEAEALARSRYGVLENRELQAMCREEGVTYGVVMPRAEALAALGYAEWRRTPAALAFVGIAEHAAREGVCVVPDQR</sequence>
<evidence type="ECO:0000313" key="2">
    <source>
        <dbReference type="Proteomes" id="UP000176005"/>
    </source>
</evidence>
<accession>A0A1E7L413</accession>
<gene>
    <name evidence="1" type="ORF">AN218_15375</name>
</gene>
<comment type="caution">
    <text evidence="1">The sequence shown here is derived from an EMBL/GenBank/DDBJ whole genome shotgun (WGS) entry which is preliminary data.</text>
</comment>
<keyword evidence="2" id="KW-1185">Reference proteome</keyword>
<dbReference type="EMBL" id="LJGW01000258">
    <property type="protein sequence ID" value="OEV10925.1"/>
    <property type="molecule type" value="Genomic_DNA"/>
</dbReference>
<name>A0A1E7L413_9ACTN</name>
<protein>
    <submittedName>
        <fullName evidence="1">Uncharacterized protein</fullName>
    </submittedName>
</protein>
<dbReference type="Proteomes" id="UP000176005">
    <property type="component" value="Unassembled WGS sequence"/>
</dbReference>
<organism evidence="1 2">
    <name type="scientific">Streptomyces nanshensis</name>
    <dbReference type="NCBI Taxonomy" id="518642"/>
    <lineage>
        <taxon>Bacteria</taxon>
        <taxon>Bacillati</taxon>
        <taxon>Actinomycetota</taxon>
        <taxon>Actinomycetes</taxon>
        <taxon>Kitasatosporales</taxon>
        <taxon>Streptomycetaceae</taxon>
        <taxon>Streptomyces</taxon>
    </lineage>
</organism>
<dbReference type="AlphaFoldDB" id="A0A1E7L413"/>
<reference evidence="1 2" key="1">
    <citation type="journal article" date="2016" name="Front. Microbiol.">
        <title>Comparative Genomics Analysis of Streptomyces Species Reveals Their Adaptation to the Marine Environment and Their Diversity at the Genomic Level.</title>
        <authorList>
            <person name="Tian X."/>
            <person name="Zhang Z."/>
            <person name="Yang T."/>
            <person name="Chen M."/>
            <person name="Li J."/>
            <person name="Chen F."/>
            <person name="Yang J."/>
            <person name="Li W."/>
            <person name="Zhang B."/>
            <person name="Zhang Z."/>
            <person name="Wu J."/>
            <person name="Zhang C."/>
            <person name="Long L."/>
            <person name="Xiao J."/>
        </authorList>
    </citation>
    <scope>NUCLEOTIDE SEQUENCE [LARGE SCALE GENOMIC DNA]</scope>
    <source>
        <strain evidence="1 2">SCSIO 10429</strain>
    </source>
</reference>